<dbReference type="PANTHER" id="PTHR36571:SF1">
    <property type="entry name" value="PROTEIN YGIW"/>
    <property type="match status" value="1"/>
</dbReference>
<accession>A0A2U2AHR9</accession>
<evidence type="ECO:0000256" key="2">
    <source>
        <dbReference type="SAM" id="SignalP"/>
    </source>
</evidence>
<feature type="chain" id="PRO_5015682390" evidence="2">
    <location>
        <begin position="20"/>
        <end position="130"/>
    </location>
</feature>
<protein>
    <submittedName>
        <fullName evidence="3">Stress-induced protein YgiW</fullName>
    </submittedName>
</protein>
<sequence length="130" mass="14487">MRKLLLVSALMLGSSLAFAQFTGPSTDNVQAEVANKLENVLTVEQARHLKDDTKVILEGKIVEHLGGDKYRFKDQSGEITIEIDHDDWRGVKVGPEDTVVIYGEVDHHRHKPTDIDVDRVVKKSGEVVAE</sequence>
<dbReference type="PANTHER" id="PTHR36571">
    <property type="entry name" value="PROTEIN YGIW"/>
    <property type="match status" value="1"/>
</dbReference>
<dbReference type="EMBL" id="QEWR01000009">
    <property type="protein sequence ID" value="PWD82202.1"/>
    <property type="molecule type" value="Genomic_DNA"/>
</dbReference>
<dbReference type="RefSeq" id="WP_109236895.1">
    <property type="nucleotide sequence ID" value="NZ_BMXZ01000008.1"/>
</dbReference>
<comment type="caution">
    <text evidence="3">The sequence shown here is derived from an EMBL/GenBank/DDBJ whole genome shotgun (WGS) entry which is preliminary data.</text>
</comment>
<dbReference type="AlphaFoldDB" id="A0A2U2AHR9"/>
<evidence type="ECO:0000313" key="4">
    <source>
        <dbReference type="Proteomes" id="UP000244948"/>
    </source>
</evidence>
<reference evidence="3 4" key="1">
    <citation type="journal article" date="2018" name="Genome Announc.">
        <title>Ignatzschineria cameli sp. nov., isolated from necrotic foot tissue of dromedaries (Camelus dromedarius) and associated maggots (Wohlfahrtia species) in Dubai.</title>
        <authorList>
            <person name="Tsang C.C."/>
            <person name="Tang J.Y."/>
            <person name="Fong J.Y."/>
            <person name="Kinne J."/>
            <person name="Lee H.H."/>
            <person name="Joseph M."/>
            <person name="Jose S."/>
            <person name="Schuster R.K."/>
            <person name="Tang Y."/>
            <person name="Sivakumar S."/>
            <person name="Chen J.H."/>
            <person name="Teng J.L."/>
            <person name="Lau S.K."/>
            <person name="Wernery U."/>
            <person name="Woo P.C."/>
        </authorList>
    </citation>
    <scope>NUCLEOTIDE SEQUENCE [LARGE SCALE GENOMIC DNA]</scope>
    <source>
        <strain evidence="3 4">KCTC 22643</strain>
    </source>
</reference>
<dbReference type="NCBIfam" id="NF033674">
    <property type="entry name" value="stress_OB_fold"/>
    <property type="match status" value="1"/>
</dbReference>
<evidence type="ECO:0000313" key="3">
    <source>
        <dbReference type="EMBL" id="PWD82202.1"/>
    </source>
</evidence>
<name>A0A2U2AHR9_9GAMM</name>
<gene>
    <name evidence="3" type="ORF">DC082_10320</name>
</gene>
<dbReference type="Pfam" id="PF04076">
    <property type="entry name" value="BOF"/>
    <property type="match status" value="1"/>
</dbReference>
<keyword evidence="4" id="KW-1185">Reference proteome</keyword>
<dbReference type="SUPFAM" id="SSF101756">
    <property type="entry name" value="Hypothetical protein YgiW"/>
    <property type="match status" value="1"/>
</dbReference>
<evidence type="ECO:0000256" key="1">
    <source>
        <dbReference type="ARBA" id="ARBA00022729"/>
    </source>
</evidence>
<keyword evidence="1 2" id="KW-0732">Signal</keyword>
<organism evidence="3 4">
    <name type="scientific">Ignatzschineria indica</name>
    <dbReference type="NCBI Taxonomy" id="472583"/>
    <lineage>
        <taxon>Bacteria</taxon>
        <taxon>Pseudomonadati</taxon>
        <taxon>Pseudomonadota</taxon>
        <taxon>Gammaproteobacteria</taxon>
        <taxon>Cardiobacteriales</taxon>
        <taxon>Ignatzschineriaceae</taxon>
        <taxon>Ignatzschineria</taxon>
    </lineage>
</organism>
<dbReference type="Proteomes" id="UP000244948">
    <property type="component" value="Unassembled WGS sequence"/>
</dbReference>
<dbReference type="InterPro" id="IPR036700">
    <property type="entry name" value="BOBF_sf"/>
</dbReference>
<dbReference type="InterPro" id="IPR005220">
    <property type="entry name" value="CarO-like"/>
</dbReference>
<proteinExistence type="predicted"/>
<dbReference type="Gene3D" id="2.40.50.200">
    <property type="entry name" value="Bacterial OB-fold"/>
    <property type="match status" value="1"/>
</dbReference>
<feature type="signal peptide" evidence="2">
    <location>
        <begin position="1"/>
        <end position="19"/>
    </location>
</feature>